<name>A0A2D4K4A5_9SAUR</name>
<evidence type="ECO:0000256" key="1">
    <source>
        <dbReference type="SAM" id="Phobius"/>
    </source>
</evidence>
<reference evidence="2" key="1">
    <citation type="submission" date="2017-07" db="EMBL/GenBank/DDBJ databases">
        <authorList>
            <person name="Mikheyev A."/>
            <person name="Grau M."/>
        </authorList>
    </citation>
    <scope>NUCLEOTIDE SEQUENCE</scope>
    <source>
        <tissue evidence="2">Venom_gland</tissue>
    </source>
</reference>
<keyword evidence="1" id="KW-0812">Transmembrane</keyword>
<sequence length="127" mass="14413">MPRNFLASGRVLIPPNITYIGSCKNQALTSGSFSPFLQNISQSQEDAIIFLENKNSGCLFPSVFYGNESTYTDKNARRNVEVLRKRQLMTTHIHCGSLIYLSSSLIYLLSIYVYPIYMPLSSQQFRS</sequence>
<keyword evidence="1" id="KW-1133">Transmembrane helix</keyword>
<protein>
    <submittedName>
        <fullName evidence="2">Uncharacterized protein</fullName>
    </submittedName>
</protein>
<keyword evidence="1" id="KW-0472">Membrane</keyword>
<proteinExistence type="predicted"/>
<dbReference type="AlphaFoldDB" id="A0A2D4K4A5"/>
<reference evidence="2" key="2">
    <citation type="submission" date="2017-11" db="EMBL/GenBank/DDBJ databases">
        <title>Coralsnake Venomics: Analyses of Venom Gland Transcriptomes and Proteomes of Six Brazilian Taxa.</title>
        <authorList>
            <person name="Aird S.D."/>
            <person name="Jorge da Silva N."/>
            <person name="Qiu L."/>
            <person name="Villar-Briones A."/>
            <person name="Aparecida-Saddi V."/>
            <person name="Campos-Telles M.P."/>
            <person name="Grau M."/>
            <person name="Mikheyev A.S."/>
        </authorList>
    </citation>
    <scope>NUCLEOTIDE SEQUENCE</scope>
    <source>
        <tissue evidence="2">Venom_gland</tissue>
    </source>
</reference>
<evidence type="ECO:0000313" key="2">
    <source>
        <dbReference type="EMBL" id="LAB03525.1"/>
    </source>
</evidence>
<feature type="transmembrane region" description="Helical" evidence="1">
    <location>
        <begin position="93"/>
        <end position="117"/>
    </location>
</feature>
<organism evidence="2">
    <name type="scientific">Micrurus paraensis</name>
    <dbReference type="NCBI Taxonomy" id="1970185"/>
    <lineage>
        <taxon>Eukaryota</taxon>
        <taxon>Metazoa</taxon>
        <taxon>Chordata</taxon>
        <taxon>Craniata</taxon>
        <taxon>Vertebrata</taxon>
        <taxon>Euteleostomi</taxon>
        <taxon>Lepidosauria</taxon>
        <taxon>Squamata</taxon>
        <taxon>Bifurcata</taxon>
        <taxon>Unidentata</taxon>
        <taxon>Episquamata</taxon>
        <taxon>Toxicofera</taxon>
        <taxon>Serpentes</taxon>
        <taxon>Colubroidea</taxon>
        <taxon>Elapidae</taxon>
        <taxon>Elapinae</taxon>
        <taxon>Micrurus</taxon>
    </lineage>
</organism>
<accession>A0A2D4K4A5</accession>
<dbReference type="EMBL" id="IACL01035414">
    <property type="protein sequence ID" value="LAB03525.1"/>
    <property type="molecule type" value="Transcribed_RNA"/>
</dbReference>